<feature type="non-terminal residue" evidence="2">
    <location>
        <position position="85"/>
    </location>
</feature>
<feature type="non-terminal residue" evidence="2">
    <location>
        <position position="1"/>
    </location>
</feature>
<evidence type="ECO:0000313" key="2">
    <source>
        <dbReference type="EMBL" id="GMR54259.1"/>
    </source>
</evidence>
<proteinExistence type="predicted"/>
<protein>
    <submittedName>
        <fullName evidence="2">Uncharacterized protein</fullName>
    </submittedName>
</protein>
<sequence length="85" mass="9352">KIFQLSIREEDLETIELSDVELDLERALAGISPREKKSTGTGSKSIEPTQGTGLDKDKEGIDEINKEKPIGFLGIVSNLLKVRGR</sequence>
<organism evidence="2 3">
    <name type="scientific">Pristionchus mayeri</name>
    <dbReference type="NCBI Taxonomy" id="1317129"/>
    <lineage>
        <taxon>Eukaryota</taxon>
        <taxon>Metazoa</taxon>
        <taxon>Ecdysozoa</taxon>
        <taxon>Nematoda</taxon>
        <taxon>Chromadorea</taxon>
        <taxon>Rhabditida</taxon>
        <taxon>Rhabditina</taxon>
        <taxon>Diplogasteromorpha</taxon>
        <taxon>Diplogasteroidea</taxon>
        <taxon>Neodiplogasteridae</taxon>
        <taxon>Pristionchus</taxon>
    </lineage>
</organism>
<feature type="region of interest" description="Disordered" evidence="1">
    <location>
        <begin position="31"/>
        <end position="62"/>
    </location>
</feature>
<dbReference type="AlphaFoldDB" id="A0AAN5D0T4"/>
<feature type="compositionally biased region" description="Polar residues" evidence="1">
    <location>
        <begin position="39"/>
        <end position="52"/>
    </location>
</feature>
<comment type="caution">
    <text evidence="2">The sequence shown here is derived from an EMBL/GenBank/DDBJ whole genome shotgun (WGS) entry which is preliminary data.</text>
</comment>
<name>A0AAN5D0T4_9BILA</name>
<gene>
    <name evidence="2" type="ORF">PMAYCL1PPCAC_24455</name>
</gene>
<accession>A0AAN5D0T4</accession>
<evidence type="ECO:0000313" key="3">
    <source>
        <dbReference type="Proteomes" id="UP001328107"/>
    </source>
</evidence>
<dbReference type="EMBL" id="BTRK01000005">
    <property type="protein sequence ID" value="GMR54259.1"/>
    <property type="molecule type" value="Genomic_DNA"/>
</dbReference>
<evidence type="ECO:0000256" key="1">
    <source>
        <dbReference type="SAM" id="MobiDB-lite"/>
    </source>
</evidence>
<dbReference type="Proteomes" id="UP001328107">
    <property type="component" value="Unassembled WGS sequence"/>
</dbReference>
<reference evidence="3" key="1">
    <citation type="submission" date="2022-10" db="EMBL/GenBank/DDBJ databases">
        <title>Genome assembly of Pristionchus species.</title>
        <authorList>
            <person name="Yoshida K."/>
            <person name="Sommer R.J."/>
        </authorList>
    </citation>
    <scope>NUCLEOTIDE SEQUENCE [LARGE SCALE GENOMIC DNA]</scope>
    <source>
        <strain evidence="3">RS5460</strain>
    </source>
</reference>
<keyword evidence="3" id="KW-1185">Reference proteome</keyword>